<dbReference type="Pfam" id="PF19054">
    <property type="entry name" value="DUF5753"/>
    <property type="match status" value="1"/>
</dbReference>
<evidence type="ECO:0000313" key="3">
    <source>
        <dbReference type="Proteomes" id="UP001050808"/>
    </source>
</evidence>
<comment type="caution">
    <text evidence="2">The sequence shown here is derived from an EMBL/GenBank/DDBJ whole genome shotgun (WGS) entry which is preliminary data.</text>
</comment>
<dbReference type="SUPFAM" id="SSF47413">
    <property type="entry name" value="lambda repressor-like DNA-binding domains"/>
    <property type="match status" value="1"/>
</dbReference>
<dbReference type="RefSeq" id="WP_373300971.1">
    <property type="nucleotide sequence ID" value="NZ_BMUA01000012.1"/>
</dbReference>
<accession>A0ABQ3QQF8</accession>
<feature type="domain" description="HTH cro/C1-type" evidence="1">
    <location>
        <begin position="27"/>
        <end position="80"/>
    </location>
</feature>
<name>A0ABQ3QQF8_9ACTN</name>
<proteinExistence type="predicted"/>
<keyword evidence="3" id="KW-1185">Reference proteome</keyword>
<dbReference type="SMART" id="SM00530">
    <property type="entry name" value="HTH_XRE"/>
    <property type="match status" value="1"/>
</dbReference>
<evidence type="ECO:0000313" key="2">
    <source>
        <dbReference type="EMBL" id="GHI39505.1"/>
    </source>
</evidence>
<dbReference type="Proteomes" id="UP001050808">
    <property type="component" value="Unassembled WGS sequence"/>
</dbReference>
<evidence type="ECO:0000259" key="1">
    <source>
        <dbReference type="PROSITE" id="PS50943"/>
    </source>
</evidence>
<dbReference type="InterPro" id="IPR043917">
    <property type="entry name" value="DUF5753"/>
</dbReference>
<protein>
    <submittedName>
        <fullName evidence="2">Transcriptional regulator</fullName>
    </submittedName>
</protein>
<sequence>MSRELPIPGPKDLDPSASPRAFLGAELRFAREKSGLTQDELGQPLFVSGSFIGQLESGTRRMHLEYARQIDQILGTEGFFTRNCVAAAKSKYPDHFAEAAEAEAVATTIREYAPSLIPGLLQTEAYARAVFRAHRPTATEAVIDDLVSARLERARLLDDPTIPLLWAVLDESVLRRRVGGDTVMAEALTHVATLGLRHRIIVQVLRFNAGAHAAMSGALKLMAFNDAPPLAFIDGLGTGRLEDDPATVARHELTYDLVGASALSPSESLALIESVAEDYAHGDQP</sequence>
<dbReference type="Pfam" id="PF13560">
    <property type="entry name" value="HTH_31"/>
    <property type="match status" value="1"/>
</dbReference>
<dbReference type="EMBL" id="BNDY01000013">
    <property type="protein sequence ID" value="GHI39505.1"/>
    <property type="molecule type" value="Genomic_DNA"/>
</dbReference>
<dbReference type="InterPro" id="IPR010982">
    <property type="entry name" value="Lambda_DNA-bd_dom_sf"/>
</dbReference>
<dbReference type="Gene3D" id="1.10.260.40">
    <property type="entry name" value="lambda repressor-like DNA-binding domains"/>
    <property type="match status" value="1"/>
</dbReference>
<reference evidence="2" key="1">
    <citation type="submission" date="2024-05" db="EMBL/GenBank/DDBJ databases">
        <title>Whole genome shotgun sequence of Streptomyces violascens NBRC 12920.</title>
        <authorList>
            <person name="Komaki H."/>
            <person name="Tamura T."/>
        </authorList>
    </citation>
    <scope>NUCLEOTIDE SEQUENCE</scope>
    <source>
        <strain evidence="2">NBRC 12920</strain>
    </source>
</reference>
<dbReference type="PROSITE" id="PS50943">
    <property type="entry name" value="HTH_CROC1"/>
    <property type="match status" value="1"/>
</dbReference>
<gene>
    <name evidence="2" type="ORF">Sviol_39130</name>
</gene>
<dbReference type="InterPro" id="IPR001387">
    <property type="entry name" value="Cro/C1-type_HTH"/>
</dbReference>
<organism evidence="2 3">
    <name type="scientific">Streptomyces violascens</name>
    <dbReference type="NCBI Taxonomy" id="67381"/>
    <lineage>
        <taxon>Bacteria</taxon>
        <taxon>Bacillati</taxon>
        <taxon>Actinomycetota</taxon>
        <taxon>Actinomycetes</taxon>
        <taxon>Kitasatosporales</taxon>
        <taxon>Streptomycetaceae</taxon>
        <taxon>Streptomyces</taxon>
    </lineage>
</organism>
<dbReference type="CDD" id="cd00093">
    <property type="entry name" value="HTH_XRE"/>
    <property type="match status" value="1"/>
</dbReference>